<dbReference type="GO" id="GO:0000287">
    <property type="term" value="F:magnesium ion binding"/>
    <property type="evidence" value="ECO:0007669"/>
    <property type="project" value="TreeGrafter"/>
</dbReference>
<dbReference type="RefSeq" id="WP_071874065.1">
    <property type="nucleotide sequence ID" value="NZ_JBHSHF010000012.1"/>
</dbReference>
<dbReference type="AlphaFoldDB" id="A0A1L8QWM3"/>
<dbReference type="GO" id="GO:0016791">
    <property type="term" value="F:phosphatase activity"/>
    <property type="evidence" value="ECO:0007669"/>
    <property type="project" value="TreeGrafter"/>
</dbReference>
<dbReference type="InterPro" id="IPR023214">
    <property type="entry name" value="HAD_sf"/>
</dbReference>
<sequence length="278" mass="31694">MKLIGIDLDGTLLNSQQKISKRNVEILEEISENHFPFICSGREVEDIKNILKENKLSIPAIGLNGAVGYDCEKRLFEFYFNHLSMEEINFLVSDFPTKIYTNYGSFESSEYKTKLKEIFNEIGNEFSIDELNYELEYEKSIQSASFNHINEIIGIDGIKVYKFFVFIPNRNIKSEIKEKLESIHGITITESSEVNLEIVPHNVSKGLVYHHLEKIYGLRNVTKFAIGDSLNDLSLFENSDFSFAMSNGHPMIKNIATYITSSNDEDGVAEALNIISTM</sequence>
<dbReference type="SFLD" id="SFLDG01140">
    <property type="entry name" value="C2.B:_Phosphomannomutase_and_P"/>
    <property type="match status" value="1"/>
</dbReference>
<keyword evidence="2" id="KW-1185">Reference proteome</keyword>
<dbReference type="PANTHER" id="PTHR10000">
    <property type="entry name" value="PHOSPHOSERINE PHOSPHATASE"/>
    <property type="match status" value="1"/>
</dbReference>
<dbReference type="SUPFAM" id="SSF56784">
    <property type="entry name" value="HAD-like"/>
    <property type="match status" value="1"/>
</dbReference>
<dbReference type="SFLD" id="SFLDS00003">
    <property type="entry name" value="Haloacid_Dehalogenase"/>
    <property type="match status" value="1"/>
</dbReference>
<gene>
    <name evidence="1" type="ORF">RU93_GL001129</name>
</gene>
<organism evidence="1 2">
    <name type="scientific">Enterococcus aquimarinus</name>
    <dbReference type="NCBI Taxonomy" id="328396"/>
    <lineage>
        <taxon>Bacteria</taxon>
        <taxon>Bacillati</taxon>
        <taxon>Bacillota</taxon>
        <taxon>Bacilli</taxon>
        <taxon>Lactobacillales</taxon>
        <taxon>Enterococcaceae</taxon>
        <taxon>Enterococcus</taxon>
    </lineage>
</organism>
<protein>
    <submittedName>
        <fullName evidence="1">Cof-like hydrolase</fullName>
    </submittedName>
</protein>
<keyword evidence="1" id="KW-0378">Hydrolase</keyword>
<dbReference type="PROSITE" id="PS01228">
    <property type="entry name" value="COF_1"/>
    <property type="match status" value="1"/>
</dbReference>
<dbReference type="STRING" id="328396.RU93_GL001129"/>
<dbReference type="InterPro" id="IPR006379">
    <property type="entry name" value="HAD-SF_hydro_IIB"/>
</dbReference>
<proteinExistence type="predicted"/>
<dbReference type="NCBIfam" id="TIGR00099">
    <property type="entry name" value="Cof-subfamily"/>
    <property type="match status" value="1"/>
</dbReference>
<dbReference type="Gene3D" id="3.30.1240.10">
    <property type="match status" value="1"/>
</dbReference>
<evidence type="ECO:0000313" key="1">
    <source>
        <dbReference type="EMBL" id="OJG11896.1"/>
    </source>
</evidence>
<dbReference type="PANTHER" id="PTHR10000:SF55">
    <property type="entry name" value="5-AMINO-6-(5-PHOSPHO-D-RIBITYLAMINO)URACIL PHOSPHATASE YCSE"/>
    <property type="match status" value="1"/>
</dbReference>
<reference evidence="1 2" key="1">
    <citation type="submission" date="2014-12" db="EMBL/GenBank/DDBJ databases">
        <title>Draft genome sequences of 29 type strains of Enterococci.</title>
        <authorList>
            <person name="Zhong Z."/>
            <person name="Sun Z."/>
            <person name="Liu W."/>
            <person name="Zhang W."/>
            <person name="Zhang H."/>
        </authorList>
    </citation>
    <scope>NUCLEOTIDE SEQUENCE [LARGE SCALE GENOMIC DNA]</scope>
    <source>
        <strain evidence="1 2">DSM 17690</strain>
    </source>
</reference>
<dbReference type="GO" id="GO:0005829">
    <property type="term" value="C:cytosol"/>
    <property type="evidence" value="ECO:0007669"/>
    <property type="project" value="TreeGrafter"/>
</dbReference>
<name>A0A1L8QWM3_9ENTE</name>
<dbReference type="Gene3D" id="3.40.50.1000">
    <property type="entry name" value="HAD superfamily/HAD-like"/>
    <property type="match status" value="1"/>
</dbReference>
<dbReference type="EMBL" id="JXKD01000002">
    <property type="protein sequence ID" value="OJG11896.1"/>
    <property type="molecule type" value="Genomic_DNA"/>
</dbReference>
<dbReference type="InterPro" id="IPR036412">
    <property type="entry name" value="HAD-like_sf"/>
</dbReference>
<evidence type="ECO:0000313" key="2">
    <source>
        <dbReference type="Proteomes" id="UP000182149"/>
    </source>
</evidence>
<dbReference type="OrthoDB" id="9814970at2"/>
<dbReference type="InterPro" id="IPR000150">
    <property type="entry name" value="Cof"/>
</dbReference>
<dbReference type="Proteomes" id="UP000182149">
    <property type="component" value="Unassembled WGS sequence"/>
</dbReference>
<accession>A0A1L8QWM3</accession>
<dbReference type="NCBIfam" id="TIGR01484">
    <property type="entry name" value="HAD-SF-IIB"/>
    <property type="match status" value="1"/>
</dbReference>
<dbReference type="Pfam" id="PF08282">
    <property type="entry name" value="Hydrolase_3"/>
    <property type="match status" value="1"/>
</dbReference>
<comment type="caution">
    <text evidence="1">The sequence shown here is derived from an EMBL/GenBank/DDBJ whole genome shotgun (WGS) entry which is preliminary data.</text>
</comment>